<reference evidence="4" key="1">
    <citation type="submission" date="2020-08" db="EMBL/GenBank/DDBJ databases">
        <title>Genomic Encyclopedia of Type Strains, Phase IV (KMG-IV): sequencing the most valuable type-strain genomes for metagenomic binning, comparative biology and taxonomic classification.</title>
        <authorList>
            <person name="Goeker M."/>
        </authorList>
    </citation>
    <scope>NUCLEOTIDE SEQUENCE [LARGE SCALE GENOMIC DNA]</scope>
    <source>
        <strain evidence="4">DSM 105040</strain>
    </source>
</reference>
<keyword evidence="3" id="KW-0472">Membrane</keyword>
<dbReference type="Proteomes" id="UP000585681">
    <property type="component" value="Unassembled WGS sequence"/>
</dbReference>
<keyword evidence="3" id="KW-1133">Transmembrane helix</keyword>
<keyword evidence="5" id="KW-1185">Reference proteome</keyword>
<feature type="compositionally biased region" description="Acidic residues" evidence="2">
    <location>
        <begin position="34"/>
        <end position="60"/>
    </location>
</feature>
<gene>
    <name evidence="4" type="ORF">GGR17_001443</name>
</gene>
<feature type="coiled-coil region" evidence="1">
    <location>
        <begin position="119"/>
        <end position="146"/>
    </location>
</feature>
<feature type="transmembrane region" description="Helical" evidence="3">
    <location>
        <begin position="76"/>
        <end position="99"/>
    </location>
</feature>
<accession>A0A840CC57</accession>
<name>A0A840CC57_9RHOB</name>
<sequence>MSESDSLPDEEGTSSIEPEESPAETTETTPGISETDEASIAEMAEEEGLPPASEEPEPTEEPVAPMAPPPARRGRVGFWGTLLGGVLAAVIGFGAAQFAGPLDLPFLNNRADTGMAETLAGQQERLTALSAEVSRLSDAVAAAESRDRGAELSDRIAGLETSLTDQIEALKTEFGGVRDELAGFETRLTTLEKRPVAETGDISGAVAAYERELDAMRSELVAQRAQNAELAAGITAAAESASAEIDAAAQRAHELEERGAMMRILASLETGGGFAPALDVLSGRDVPAALSAAADGVPTIAALKEQFAEPARAALDASLRVEAGDNPGDRLSAFLRAQVGARSLTPREGNDPDAILSRAEAAVAEGRLQDALAEIAALPDEGQAEMAGWVADAKTRIEAVAAAKALAATMNLN</sequence>
<feature type="coiled-coil region" evidence="1">
    <location>
        <begin position="206"/>
        <end position="258"/>
    </location>
</feature>
<dbReference type="RefSeq" id="WP_054537517.1">
    <property type="nucleotide sequence ID" value="NZ_JACIEQ010000001.1"/>
</dbReference>
<feature type="compositionally biased region" description="Acidic residues" evidence="2">
    <location>
        <begin position="1"/>
        <end position="22"/>
    </location>
</feature>
<dbReference type="AlphaFoldDB" id="A0A840CC57"/>
<dbReference type="EMBL" id="JACIEQ010000001">
    <property type="protein sequence ID" value="MBB4021652.1"/>
    <property type="molecule type" value="Genomic_DNA"/>
</dbReference>
<evidence type="ECO:0000313" key="4">
    <source>
        <dbReference type="EMBL" id="MBB4021652.1"/>
    </source>
</evidence>
<organism evidence="4 5">
    <name type="scientific">Actibacterium naphthalenivorans</name>
    <dbReference type="NCBI Taxonomy" id="1614693"/>
    <lineage>
        <taxon>Bacteria</taxon>
        <taxon>Pseudomonadati</taxon>
        <taxon>Pseudomonadota</taxon>
        <taxon>Alphaproteobacteria</taxon>
        <taxon>Rhodobacterales</taxon>
        <taxon>Roseobacteraceae</taxon>
        <taxon>Actibacterium</taxon>
    </lineage>
</organism>
<keyword evidence="1" id="KW-0175">Coiled coil</keyword>
<comment type="caution">
    <text evidence="4">The sequence shown here is derived from an EMBL/GenBank/DDBJ whole genome shotgun (WGS) entry which is preliminary data.</text>
</comment>
<feature type="region of interest" description="Disordered" evidence="2">
    <location>
        <begin position="1"/>
        <end position="70"/>
    </location>
</feature>
<evidence type="ECO:0008006" key="6">
    <source>
        <dbReference type="Google" id="ProtNLM"/>
    </source>
</evidence>
<evidence type="ECO:0000313" key="5">
    <source>
        <dbReference type="Proteomes" id="UP000585681"/>
    </source>
</evidence>
<dbReference type="Gene3D" id="1.10.287.1490">
    <property type="match status" value="1"/>
</dbReference>
<keyword evidence="3" id="KW-0812">Transmembrane</keyword>
<proteinExistence type="predicted"/>
<evidence type="ECO:0000256" key="3">
    <source>
        <dbReference type="SAM" id="Phobius"/>
    </source>
</evidence>
<protein>
    <recommendedName>
        <fullName evidence="6">Mitochondrial inner membrane protein</fullName>
    </recommendedName>
</protein>
<evidence type="ECO:0000256" key="2">
    <source>
        <dbReference type="SAM" id="MobiDB-lite"/>
    </source>
</evidence>
<evidence type="ECO:0000256" key="1">
    <source>
        <dbReference type="SAM" id="Coils"/>
    </source>
</evidence>